<dbReference type="RefSeq" id="XP_007512947.1">
    <property type="nucleotide sequence ID" value="XM_007512885.1"/>
</dbReference>
<evidence type="ECO:0000256" key="7">
    <source>
        <dbReference type="SAM" id="MobiDB-lite"/>
    </source>
</evidence>
<dbReference type="InterPro" id="IPR001965">
    <property type="entry name" value="Znf_PHD"/>
</dbReference>
<feature type="domain" description="RING-type" evidence="8">
    <location>
        <begin position="1161"/>
        <end position="1267"/>
    </location>
</feature>
<dbReference type="InterPro" id="IPR013083">
    <property type="entry name" value="Znf_RING/FYVE/PHD"/>
</dbReference>
<dbReference type="Pfam" id="PF21325">
    <property type="entry name" value="SHPRH_helical-1st"/>
    <property type="match status" value="1"/>
</dbReference>
<dbReference type="GO" id="GO:0016787">
    <property type="term" value="F:hydrolase activity"/>
    <property type="evidence" value="ECO:0007669"/>
    <property type="project" value="UniProtKB-KW"/>
</dbReference>
<keyword evidence="4" id="KW-0378">Hydrolase</keyword>
<dbReference type="InterPro" id="IPR000330">
    <property type="entry name" value="SNF2_N"/>
</dbReference>
<dbReference type="SMART" id="SM00487">
    <property type="entry name" value="DEXDc"/>
    <property type="match status" value="1"/>
</dbReference>
<dbReference type="eggNOG" id="KOG0298">
    <property type="taxonomic scope" value="Eukaryota"/>
</dbReference>
<dbReference type="SUPFAM" id="SSF57903">
    <property type="entry name" value="FYVE/PHD zinc finger"/>
    <property type="match status" value="1"/>
</dbReference>
<dbReference type="InterPro" id="IPR001841">
    <property type="entry name" value="Znf_RING"/>
</dbReference>
<evidence type="ECO:0000259" key="8">
    <source>
        <dbReference type="PROSITE" id="PS50089"/>
    </source>
</evidence>
<feature type="compositionally biased region" description="Low complexity" evidence="7">
    <location>
        <begin position="32"/>
        <end position="43"/>
    </location>
</feature>
<keyword evidence="10" id="KW-1185">Reference proteome</keyword>
<keyword evidence="3 6" id="KW-0863">Zinc-finger</keyword>
<dbReference type="GO" id="GO:0008270">
    <property type="term" value="F:zinc ion binding"/>
    <property type="evidence" value="ECO:0007669"/>
    <property type="project" value="UniProtKB-KW"/>
</dbReference>
<keyword evidence="2" id="KW-0479">Metal-binding</keyword>
<dbReference type="PROSITE" id="PS50089">
    <property type="entry name" value="ZF_RING_2"/>
    <property type="match status" value="1"/>
</dbReference>
<dbReference type="InterPro" id="IPR027417">
    <property type="entry name" value="P-loop_NTPase"/>
</dbReference>
<dbReference type="Pfam" id="PF00176">
    <property type="entry name" value="SNF2-rel_dom"/>
    <property type="match status" value="1"/>
</dbReference>
<sequence>MKKRKKNIPRKRTKEDPSEPMVVQRDEERRGGMMMRKMLSSRGNVDFDDDDQQEEEMFVEDDEEEEEEEEEDKEEDKEAEEEDNKNNEYNNNVVASSSSCYFKAKNININRMLKACKPNNANAPEFLGNLSHLLRPTLRPYQKRAVGWMMGRERAPNAPVGWENGKTQHADVEKLVTFKREEQLSALREMFKTTTTTTAKMTLIEANVVKKKHEEINLWMENVSKSMAMEDDGVRGGVLAEEMGLGKTVELLMLCLAHKKPKDEKDEEKEEEKEEGKEEEDKVITNRDGMGFTTKLEKEEKEEENEEMQQVRCVCGAMEDDPEYKGLWVSCEVCHKWSHAYCVGIKQNCTEAPDFICPHCHAAKAGEKIPGISKTTLIVVPSTILQQWRDEVLKHVRRNDDDGKTDNKDNKFDILVYEGQPQTASLGSRAVHAKEVITSHKLAECDIVITTYDVLRAEINLDYATNADVNDGALRARRNATRRYPHIPPPLTKITWWRVIMDEAQMVGGGASAPSQMMERIPAVNRWCVTGTPLSSEKSHMDDAFGLFKFLRARPFGHEMNFTTSHNWWQKIISAAMKTGYAGYGEFVLTESLKPIMWRNAREDVIDELDLPPQNECVTELEFSPIEKHFYEKQHKNCAAEARNTYDRVKRSRNATNNNDDIELSRQDVTSIVLPLLRLRQACDHPQVGSYGISKWRRLKNIAAELVVDGDQSKKAEEKQKSKVLSMEEIHDRLVDKARLEAEEAQRLVAFSINAIAGLKWTQNDLASVIECYREVLRLDANANINGVRLDSFQRLHALHNLAEALQVVDKNKDIRIPRTLRDEKLLSDAETEKISYLAERVGGNVSIAANDFEKSRKIIDKKMKSLGRNEFWWMEALSYTTDAFVGKLLEQFDNRWQSSKADWNTGAALKMVMQRDIDRLFECRNEAVADADRVTKIVEAADRQDVVEFASCSVCRKGMEFAVVGVKCAVCKCDANFNKLQSVLFGVGRDATRNGKAKVKSSTRNVKDEDRRIYYDVTAPSCAEKTLKALKSEVKGALEVQSYAKTHIEVIEEIRKEFTKIRALMHYQREKMYALDELSMSTTRIRLRTPNEMVRIDGQDQLPEYLRASIVYPVEVPTLLKQHGDEKVTHEFEMKQTFGQLRYLQTLKQKNKNERKKFDCPLCLETFDETKSKNAVIPKSALRKMKAGDDDDEDEDEEDEDINLHGAELAILPCGHELCVKCSFAYYGRPSNMVSKKKQFLHSLSPLPERHNNNNDNKRGKCPTCRQECATKEISYVTWKSQDKDVRDNVEEAQKKREERLRKKAEESLHLSRIGADVSKMLETLGAPETHARDESGIKIEGAWGTKIDAVVRRVKHLSKFDTNLKVLIFSEWEDVLMIVDHALKMNGVNSIVPTSAASSSLKTKRAGSRFAVCVKEFVDSDSHSVSCLLLPLKRAGAGLNLTCANHVILLEPSLDISAESQAIKRIDRIGQTKSTIIHRFVLKDSIEKNVMKVIENRRSEGTVLPVDSKEASKLTARDIEELLKQQQ</sequence>
<dbReference type="CDD" id="cd18793">
    <property type="entry name" value="SF2_C_SNF"/>
    <property type="match status" value="1"/>
</dbReference>
<dbReference type="InterPro" id="IPR052583">
    <property type="entry name" value="ATP-helicase/E3_Ub-Ligase"/>
</dbReference>
<dbReference type="Proteomes" id="UP000198341">
    <property type="component" value="Chromosome 5"/>
</dbReference>
<name>K8EVM0_9CHLO</name>
<dbReference type="GeneID" id="19015537"/>
<dbReference type="Gene3D" id="3.40.50.10810">
    <property type="entry name" value="Tandem AAA-ATPase domain"/>
    <property type="match status" value="1"/>
</dbReference>
<evidence type="ECO:0000256" key="2">
    <source>
        <dbReference type="ARBA" id="ARBA00022723"/>
    </source>
</evidence>
<organism evidence="9 10">
    <name type="scientific">Bathycoccus prasinos</name>
    <dbReference type="NCBI Taxonomy" id="41875"/>
    <lineage>
        <taxon>Eukaryota</taxon>
        <taxon>Viridiplantae</taxon>
        <taxon>Chlorophyta</taxon>
        <taxon>Mamiellophyceae</taxon>
        <taxon>Mamiellales</taxon>
        <taxon>Bathycoccaceae</taxon>
        <taxon>Bathycoccus</taxon>
    </lineage>
</organism>
<feature type="compositionally biased region" description="Basic residues" evidence="7">
    <location>
        <begin position="1"/>
        <end position="12"/>
    </location>
</feature>
<evidence type="ECO:0000256" key="3">
    <source>
        <dbReference type="ARBA" id="ARBA00022771"/>
    </source>
</evidence>
<dbReference type="SMART" id="SM00184">
    <property type="entry name" value="RING"/>
    <property type="match status" value="1"/>
</dbReference>
<dbReference type="GO" id="GO:0005524">
    <property type="term" value="F:ATP binding"/>
    <property type="evidence" value="ECO:0007669"/>
    <property type="project" value="InterPro"/>
</dbReference>
<dbReference type="SMART" id="SM00249">
    <property type="entry name" value="PHD"/>
    <property type="match status" value="1"/>
</dbReference>
<dbReference type="InterPro" id="IPR048686">
    <property type="entry name" value="SHPRH_helical_1st"/>
</dbReference>
<dbReference type="InterPro" id="IPR049730">
    <property type="entry name" value="SNF2/RAD54-like_C"/>
</dbReference>
<dbReference type="InterPro" id="IPR011011">
    <property type="entry name" value="Znf_FYVE_PHD"/>
</dbReference>
<feature type="compositionally biased region" description="Basic and acidic residues" evidence="7">
    <location>
        <begin position="274"/>
        <end position="283"/>
    </location>
</feature>
<evidence type="ECO:0000256" key="4">
    <source>
        <dbReference type="ARBA" id="ARBA00022801"/>
    </source>
</evidence>
<keyword evidence="5" id="KW-0862">Zinc</keyword>
<reference evidence="9 10" key="1">
    <citation type="submission" date="2011-10" db="EMBL/GenBank/DDBJ databases">
        <authorList>
            <person name="Genoscope - CEA"/>
        </authorList>
    </citation>
    <scope>NUCLEOTIDE SEQUENCE [LARGE SCALE GENOMIC DNA]</scope>
    <source>
        <strain evidence="9 10">RCC 1105</strain>
    </source>
</reference>
<dbReference type="SUPFAM" id="SSF52540">
    <property type="entry name" value="P-loop containing nucleoside triphosphate hydrolases"/>
    <property type="match status" value="2"/>
</dbReference>
<evidence type="ECO:0000313" key="10">
    <source>
        <dbReference type="Proteomes" id="UP000198341"/>
    </source>
</evidence>
<comment type="similarity">
    <text evidence="1">Belongs to the SNF2/RAD54 helicase family. RAD16 subfamily.</text>
</comment>
<dbReference type="OrthoDB" id="423559at2759"/>
<dbReference type="STRING" id="41875.K8EVM0"/>
<evidence type="ECO:0000256" key="1">
    <source>
        <dbReference type="ARBA" id="ARBA00008438"/>
    </source>
</evidence>
<accession>K8EVM0</accession>
<evidence type="ECO:0000313" key="9">
    <source>
        <dbReference type="EMBL" id="CCO16505.1"/>
    </source>
</evidence>
<evidence type="ECO:0000256" key="6">
    <source>
        <dbReference type="PROSITE-ProRule" id="PRU00175"/>
    </source>
</evidence>
<dbReference type="Gene3D" id="3.40.50.300">
    <property type="entry name" value="P-loop containing nucleotide triphosphate hydrolases"/>
    <property type="match status" value="1"/>
</dbReference>
<dbReference type="InterPro" id="IPR038718">
    <property type="entry name" value="SNF2-like_sf"/>
</dbReference>
<proteinExistence type="inferred from homology"/>
<gene>
    <name evidence="9" type="ORF">Bathy05g00330</name>
</gene>
<evidence type="ECO:0000256" key="5">
    <source>
        <dbReference type="ARBA" id="ARBA00022833"/>
    </source>
</evidence>
<dbReference type="KEGG" id="bpg:Bathy05g00330"/>
<feature type="compositionally biased region" description="Acidic residues" evidence="7">
    <location>
        <begin position="46"/>
        <end position="83"/>
    </location>
</feature>
<dbReference type="EMBL" id="FO082274">
    <property type="protein sequence ID" value="CCO16505.1"/>
    <property type="molecule type" value="Genomic_DNA"/>
</dbReference>
<dbReference type="InterPro" id="IPR014001">
    <property type="entry name" value="Helicase_ATP-bd"/>
</dbReference>
<protein>
    <submittedName>
        <fullName evidence="9">Rad5p</fullName>
    </submittedName>
</protein>
<feature type="region of interest" description="Disordered" evidence="7">
    <location>
        <begin position="1"/>
        <end position="92"/>
    </location>
</feature>
<feature type="region of interest" description="Disordered" evidence="7">
    <location>
        <begin position="261"/>
        <end position="283"/>
    </location>
</feature>
<dbReference type="PANTHER" id="PTHR45865">
    <property type="entry name" value="E3 UBIQUITIN-PROTEIN LIGASE SHPRH FAMILY MEMBER"/>
    <property type="match status" value="1"/>
</dbReference>
<dbReference type="PANTHER" id="PTHR45865:SF1">
    <property type="entry name" value="E3 UBIQUITIN-PROTEIN LIGASE SHPRH"/>
    <property type="match status" value="1"/>
</dbReference>
<dbReference type="Gene3D" id="3.30.40.10">
    <property type="entry name" value="Zinc/RING finger domain, C3HC4 (zinc finger)"/>
    <property type="match status" value="2"/>
</dbReference>